<name>A0A918CPB9_AGRME</name>
<accession>A0A918CPB9</accession>
<proteinExistence type="predicted"/>
<keyword evidence="2" id="KW-1185">Reference proteome</keyword>
<dbReference type="Proteomes" id="UP000610303">
    <property type="component" value="Unassembled WGS sequence"/>
</dbReference>
<reference evidence="1" key="2">
    <citation type="submission" date="2020-09" db="EMBL/GenBank/DDBJ databases">
        <authorList>
            <person name="Sun Q."/>
            <person name="Ohkuma M."/>
        </authorList>
    </citation>
    <scope>NUCLEOTIDE SEQUENCE</scope>
    <source>
        <strain evidence="1">JCM 3346</strain>
    </source>
</reference>
<dbReference type="EMBL" id="BMRJ01000003">
    <property type="protein sequence ID" value="GGR33307.1"/>
    <property type="molecule type" value="Genomic_DNA"/>
</dbReference>
<gene>
    <name evidence="1" type="ORF">GCM10010196_29210</name>
</gene>
<comment type="caution">
    <text evidence="1">The sequence shown here is derived from an EMBL/GenBank/DDBJ whole genome shotgun (WGS) entry which is preliminary data.</text>
</comment>
<sequence length="113" mass="12368">MATTTTDRLASLDAEQLHRIVVAHEAAKRARFSAEYLRARVTIAGAPEFAQASAEFTEEIMELMDRVGYTGGRNTALATIRWALLADRFRDSLSEEEHRALTASFDAAAVPAA</sequence>
<evidence type="ECO:0000313" key="1">
    <source>
        <dbReference type="EMBL" id="GGR33307.1"/>
    </source>
</evidence>
<evidence type="ECO:0000313" key="2">
    <source>
        <dbReference type="Proteomes" id="UP000610303"/>
    </source>
</evidence>
<dbReference type="AlphaFoldDB" id="A0A918CPB9"/>
<organism evidence="1 2">
    <name type="scientific">Agromyces mediolanus</name>
    <name type="common">Corynebacterium mediolanum</name>
    <dbReference type="NCBI Taxonomy" id="41986"/>
    <lineage>
        <taxon>Bacteria</taxon>
        <taxon>Bacillati</taxon>
        <taxon>Actinomycetota</taxon>
        <taxon>Actinomycetes</taxon>
        <taxon>Micrococcales</taxon>
        <taxon>Microbacteriaceae</taxon>
        <taxon>Agromyces</taxon>
    </lineage>
</organism>
<protein>
    <submittedName>
        <fullName evidence="1">Uncharacterized protein</fullName>
    </submittedName>
</protein>
<dbReference type="RefSeq" id="WP_189086121.1">
    <property type="nucleotide sequence ID" value="NZ_BMRJ01000003.1"/>
</dbReference>
<reference evidence="1" key="1">
    <citation type="journal article" date="2014" name="Int. J. Syst. Evol. Microbiol.">
        <title>Complete genome sequence of Corynebacterium casei LMG S-19264T (=DSM 44701T), isolated from a smear-ripened cheese.</title>
        <authorList>
            <consortium name="US DOE Joint Genome Institute (JGI-PGF)"/>
            <person name="Walter F."/>
            <person name="Albersmeier A."/>
            <person name="Kalinowski J."/>
            <person name="Ruckert C."/>
        </authorList>
    </citation>
    <scope>NUCLEOTIDE SEQUENCE</scope>
    <source>
        <strain evidence="1">JCM 3346</strain>
    </source>
</reference>